<dbReference type="RefSeq" id="WP_132827674.1">
    <property type="nucleotide sequence ID" value="NZ_SMFP01000002.1"/>
</dbReference>
<gene>
    <name evidence="3" type="ORF">E1B25_05480</name>
</gene>
<evidence type="ECO:0000313" key="4">
    <source>
        <dbReference type="Proteomes" id="UP000294662"/>
    </source>
</evidence>
<comment type="caution">
    <text evidence="3">The sequence shown here is derived from an EMBL/GenBank/DDBJ whole genome shotgun (WGS) entry which is preliminary data.</text>
</comment>
<dbReference type="PROSITE" id="PS50937">
    <property type="entry name" value="HTH_MERR_2"/>
    <property type="match status" value="1"/>
</dbReference>
<dbReference type="OrthoDB" id="9810140at2"/>
<dbReference type="InterPro" id="IPR000551">
    <property type="entry name" value="MerR-type_HTH_dom"/>
</dbReference>
<sequence length="266" mass="27927">MTKSPDAFRTISEVATWLDVQAHVLRFWESKFPQVKPVKRAGGRRYYRPADMRLLGGIKTLLHDDGMTIKGVQKILREQGVVHVIGLSPPLDGEAIDASPAGGTVLAFKAKTPPETAIPAPVPKIVDRGASETPVTPDAQVPAAPITPAPAPPPAPSSPAATASGLPSFLNKPTAAPEARSGLTAQGRDSAPVDPGMPKTEPTKSDLAKSEPPEAELPETEPPYTPGPLGHLAGLAVLSPRQADEIAPLTRALRAWYDRNANAGRG</sequence>
<proteinExistence type="predicted"/>
<dbReference type="Gene3D" id="1.10.1660.10">
    <property type="match status" value="1"/>
</dbReference>
<dbReference type="SUPFAM" id="SSF46955">
    <property type="entry name" value="Putative DNA-binding domain"/>
    <property type="match status" value="1"/>
</dbReference>
<protein>
    <submittedName>
        <fullName evidence="3">MerR family transcriptional regulator</fullName>
    </submittedName>
</protein>
<dbReference type="InterPro" id="IPR009061">
    <property type="entry name" value="DNA-bd_dom_put_sf"/>
</dbReference>
<keyword evidence="4" id="KW-1185">Reference proteome</keyword>
<dbReference type="CDD" id="cd04765">
    <property type="entry name" value="HTH_MlrA-like_sg2"/>
    <property type="match status" value="1"/>
</dbReference>
<evidence type="ECO:0000259" key="2">
    <source>
        <dbReference type="PROSITE" id="PS50937"/>
    </source>
</evidence>
<organism evidence="3 4">
    <name type="scientific">Antarcticimicrobium sediminis</name>
    <dbReference type="NCBI Taxonomy" id="2546227"/>
    <lineage>
        <taxon>Bacteria</taxon>
        <taxon>Pseudomonadati</taxon>
        <taxon>Pseudomonadota</taxon>
        <taxon>Alphaproteobacteria</taxon>
        <taxon>Rhodobacterales</taxon>
        <taxon>Paracoccaceae</taxon>
        <taxon>Antarcticimicrobium</taxon>
    </lineage>
</organism>
<evidence type="ECO:0000313" key="3">
    <source>
        <dbReference type="EMBL" id="TDE40397.1"/>
    </source>
</evidence>
<reference evidence="3 4" key="1">
    <citation type="submission" date="2019-03" db="EMBL/GenBank/DDBJ databases">
        <authorList>
            <person name="Zhang S."/>
        </authorList>
    </citation>
    <scope>NUCLEOTIDE SEQUENCE [LARGE SCALE GENOMIC DNA]</scope>
    <source>
        <strain evidence="3 4">S4J41</strain>
    </source>
</reference>
<dbReference type="EMBL" id="SMFP01000002">
    <property type="protein sequence ID" value="TDE40397.1"/>
    <property type="molecule type" value="Genomic_DNA"/>
</dbReference>
<name>A0A4R5EZW9_9RHOB</name>
<dbReference type="Pfam" id="PF13411">
    <property type="entry name" value="MerR_1"/>
    <property type="match status" value="1"/>
</dbReference>
<feature type="domain" description="HTH merR-type" evidence="2">
    <location>
        <begin position="10"/>
        <end position="78"/>
    </location>
</feature>
<feature type="region of interest" description="Disordered" evidence="1">
    <location>
        <begin position="114"/>
        <end position="233"/>
    </location>
</feature>
<dbReference type="Proteomes" id="UP000294662">
    <property type="component" value="Unassembled WGS sequence"/>
</dbReference>
<dbReference type="GO" id="GO:0006355">
    <property type="term" value="P:regulation of DNA-templated transcription"/>
    <property type="evidence" value="ECO:0007669"/>
    <property type="project" value="InterPro"/>
</dbReference>
<feature type="compositionally biased region" description="Pro residues" evidence="1">
    <location>
        <begin position="145"/>
        <end position="157"/>
    </location>
</feature>
<feature type="compositionally biased region" description="Basic and acidic residues" evidence="1">
    <location>
        <begin position="201"/>
        <end position="212"/>
    </location>
</feature>
<dbReference type="AlphaFoldDB" id="A0A4R5EZW9"/>
<accession>A0A4R5EZW9</accession>
<dbReference type="SMART" id="SM00422">
    <property type="entry name" value="HTH_MERR"/>
    <property type="match status" value="1"/>
</dbReference>
<evidence type="ECO:0000256" key="1">
    <source>
        <dbReference type="SAM" id="MobiDB-lite"/>
    </source>
</evidence>
<dbReference type="GO" id="GO:0003677">
    <property type="term" value="F:DNA binding"/>
    <property type="evidence" value="ECO:0007669"/>
    <property type="project" value="InterPro"/>
</dbReference>